<dbReference type="InterPro" id="IPR040891">
    <property type="entry name" value="HEPN_SAV_6107"/>
</dbReference>
<dbReference type="Proteomes" id="UP001500665">
    <property type="component" value="Unassembled WGS sequence"/>
</dbReference>
<dbReference type="Gene3D" id="1.20.120.330">
    <property type="entry name" value="Nucleotidyltransferases domain 2"/>
    <property type="match status" value="1"/>
</dbReference>
<evidence type="ECO:0000259" key="1">
    <source>
        <dbReference type="Pfam" id="PF18726"/>
    </source>
</evidence>
<dbReference type="Pfam" id="PF18726">
    <property type="entry name" value="HEPN_SAV_6107"/>
    <property type="match status" value="1"/>
</dbReference>
<reference evidence="2 3" key="1">
    <citation type="journal article" date="2019" name="Int. J. Syst. Evol. Microbiol.">
        <title>The Global Catalogue of Microorganisms (GCM) 10K type strain sequencing project: providing services to taxonomists for standard genome sequencing and annotation.</title>
        <authorList>
            <consortium name="The Broad Institute Genomics Platform"/>
            <consortium name="The Broad Institute Genome Sequencing Center for Infectious Disease"/>
            <person name="Wu L."/>
            <person name="Ma J."/>
        </authorList>
    </citation>
    <scope>NUCLEOTIDE SEQUENCE [LARGE SCALE GENOMIC DNA]</scope>
    <source>
        <strain evidence="2 3">JCM 10696</strain>
    </source>
</reference>
<protein>
    <recommendedName>
        <fullName evidence="1">SAV-6107-like HEPN domain-containing protein</fullName>
    </recommendedName>
</protein>
<keyword evidence="3" id="KW-1185">Reference proteome</keyword>
<dbReference type="RefSeq" id="WP_344242110.1">
    <property type="nucleotide sequence ID" value="NZ_BAAAHH010000014.1"/>
</dbReference>
<name>A0ABN1RAW5_9ACTN</name>
<organism evidence="2 3">
    <name type="scientific">Actinocorallia libanotica</name>
    <dbReference type="NCBI Taxonomy" id="46162"/>
    <lineage>
        <taxon>Bacteria</taxon>
        <taxon>Bacillati</taxon>
        <taxon>Actinomycetota</taxon>
        <taxon>Actinomycetes</taxon>
        <taxon>Streptosporangiales</taxon>
        <taxon>Thermomonosporaceae</taxon>
        <taxon>Actinocorallia</taxon>
    </lineage>
</organism>
<comment type="caution">
    <text evidence="2">The sequence shown here is derived from an EMBL/GenBank/DDBJ whole genome shotgun (WGS) entry which is preliminary data.</text>
</comment>
<evidence type="ECO:0000313" key="2">
    <source>
        <dbReference type="EMBL" id="GAA0954213.1"/>
    </source>
</evidence>
<evidence type="ECO:0000313" key="3">
    <source>
        <dbReference type="Proteomes" id="UP001500665"/>
    </source>
</evidence>
<gene>
    <name evidence="2" type="ORF">GCM10009550_37240</name>
</gene>
<feature type="domain" description="SAV-6107-like HEPN" evidence="1">
    <location>
        <begin position="33"/>
        <end position="131"/>
    </location>
</feature>
<sequence length="146" mass="15444">MTVHPMPPGLPSPRTVSTAQYKLRLARQHLADAAESTHSNIRYSRAHVAALHAAAAVLAARETAAPARRGRPRTAWERLAAAEPVLAEWAVFFASGADKRAAAEAGLPTATTPAEADTLLHDANLFVTLVEDILGIPTQQSLPLTG</sequence>
<dbReference type="EMBL" id="BAAAHH010000014">
    <property type="protein sequence ID" value="GAA0954213.1"/>
    <property type="molecule type" value="Genomic_DNA"/>
</dbReference>
<accession>A0ABN1RAW5</accession>
<proteinExistence type="predicted"/>